<evidence type="ECO:0000313" key="1">
    <source>
        <dbReference type="EnsemblPlants" id="AVESA.00010b.r2.6CG1125800.1.CDS"/>
    </source>
</evidence>
<proteinExistence type="predicted"/>
<dbReference type="Proteomes" id="UP001732700">
    <property type="component" value="Chromosome 6C"/>
</dbReference>
<sequence length="663" mass="72762">MEVGPWGLLRRRGGSIELIQLLGTDSPGGALLVGMDYTGGVSSMRNQAEEGTTLLARIVPAVADMHSVGAKAKAKEMEAKANDEEAWKAEVHVTEAGKADEAVSLGSSKSAMEDEEIGKETLQQLVKVMPNKFDILDPDGDDEKDERIDRGKSAIEKSARKAKAKANEEAGNRQKLIGNKTLQQLLKDMPNKFDILDPDGDDEKDEIDGGKSTIDEETVHAEEPMAPVPKDYFGLPPEYGEKVRKHNEKMKAEQEAMRARFEKLCQSKRSANSAGAGDSFIPAADPSATKSVGHYSVQDDLDYHDRGNSAAAQAKKKTAKKTTAAGMEMAHEAEIFDLHRTVWEFKHGKRCGSFSETTVLSSMQFTHYTPGLTPHSSFCCTPKTLQIFSIKLTRLDGGLKFPLSVYGVVAVRDMVDRNRNILFFRDFTDRQELKQDDPFLYLIGPSRAIVFQEKVCIEIELRVVAGSQDAKALITCAQRYSGGYGDGLHTICFKNRFCTLEVSSQPVKQTIQATILSVEVLDHKESAWPLEYGGLIACSPLSGKVVITDGRFSRNIDPPSSPRIVLVHSKHEAVPKGKGGFVHLWRQVVSVELQGRLDFDIKSYSKSGAIAAEASACFEPKVCNTSQQRCLLGDAEVTITVAWSRVATCKTGVALQHCARRCF</sequence>
<keyword evidence="2" id="KW-1185">Reference proteome</keyword>
<evidence type="ECO:0000313" key="2">
    <source>
        <dbReference type="Proteomes" id="UP001732700"/>
    </source>
</evidence>
<reference evidence="1" key="2">
    <citation type="submission" date="2025-09" db="UniProtKB">
        <authorList>
            <consortium name="EnsemblPlants"/>
        </authorList>
    </citation>
    <scope>IDENTIFICATION</scope>
</reference>
<organism evidence="1 2">
    <name type="scientific">Avena sativa</name>
    <name type="common">Oat</name>
    <dbReference type="NCBI Taxonomy" id="4498"/>
    <lineage>
        <taxon>Eukaryota</taxon>
        <taxon>Viridiplantae</taxon>
        <taxon>Streptophyta</taxon>
        <taxon>Embryophyta</taxon>
        <taxon>Tracheophyta</taxon>
        <taxon>Spermatophyta</taxon>
        <taxon>Magnoliopsida</taxon>
        <taxon>Liliopsida</taxon>
        <taxon>Poales</taxon>
        <taxon>Poaceae</taxon>
        <taxon>BOP clade</taxon>
        <taxon>Pooideae</taxon>
        <taxon>Poodae</taxon>
        <taxon>Poeae</taxon>
        <taxon>Poeae Chloroplast Group 1 (Aveneae type)</taxon>
        <taxon>Aveninae</taxon>
        <taxon>Avena</taxon>
    </lineage>
</organism>
<dbReference type="EnsemblPlants" id="AVESA.00010b.r2.6CG1125800.1">
    <property type="protein sequence ID" value="AVESA.00010b.r2.6CG1125800.1.CDS"/>
    <property type="gene ID" value="AVESA.00010b.r2.6CG1125800"/>
</dbReference>
<accession>A0ACD5ZAY0</accession>
<reference evidence="1" key="1">
    <citation type="submission" date="2021-05" db="EMBL/GenBank/DDBJ databases">
        <authorList>
            <person name="Scholz U."/>
            <person name="Mascher M."/>
            <person name="Fiebig A."/>
        </authorList>
    </citation>
    <scope>NUCLEOTIDE SEQUENCE [LARGE SCALE GENOMIC DNA]</scope>
</reference>
<name>A0ACD5ZAY0_AVESA</name>
<protein>
    <submittedName>
        <fullName evidence="1">Uncharacterized protein</fullName>
    </submittedName>
</protein>